<keyword evidence="2" id="KW-1133">Transmembrane helix</keyword>
<accession>A0A443K199</accession>
<feature type="region of interest" description="Disordered" evidence="1">
    <location>
        <begin position="475"/>
        <end position="507"/>
    </location>
</feature>
<evidence type="ECO:0000256" key="2">
    <source>
        <dbReference type="SAM" id="Phobius"/>
    </source>
</evidence>
<comment type="caution">
    <text evidence="3">The sequence shown here is derived from an EMBL/GenBank/DDBJ whole genome shotgun (WGS) entry which is preliminary data.</text>
</comment>
<dbReference type="RefSeq" id="WP_128238644.1">
    <property type="nucleotide sequence ID" value="NZ_SAUX01000031.1"/>
</dbReference>
<feature type="transmembrane region" description="Helical" evidence="2">
    <location>
        <begin position="432"/>
        <end position="457"/>
    </location>
</feature>
<feature type="transmembrane region" description="Helical" evidence="2">
    <location>
        <begin position="148"/>
        <end position="168"/>
    </location>
</feature>
<feature type="transmembrane region" description="Helical" evidence="2">
    <location>
        <begin position="180"/>
        <end position="197"/>
    </location>
</feature>
<feature type="transmembrane region" description="Helical" evidence="2">
    <location>
        <begin position="399"/>
        <end position="420"/>
    </location>
</feature>
<gene>
    <name evidence="3" type="ORF">D2T31_19735</name>
</gene>
<reference evidence="3 4" key="2">
    <citation type="submission" date="2019-01" db="EMBL/GenBank/DDBJ databases">
        <authorList>
            <person name="Li Y."/>
        </authorList>
    </citation>
    <scope>NUCLEOTIDE SEQUENCE [LARGE SCALE GENOMIC DNA]</scope>
    <source>
        <strain evidence="3 4">D19-10-3-21</strain>
    </source>
</reference>
<reference evidence="3 4" key="1">
    <citation type="submission" date="2019-01" db="EMBL/GenBank/DDBJ databases">
        <title>Sinorhodobacter populi sp. nov. isolated from the symptomatic bark tissue of Populus euramericana canker.</title>
        <authorList>
            <person name="Xu G."/>
        </authorList>
    </citation>
    <scope>NUCLEOTIDE SEQUENCE [LARGE SCALE GENOMIC DNA]</scope>
    <source>
        <strain evidence="3 4">D19-10-3-21</strain>
    </source>
</reference>
<feature type="transmembrane region" description="Helical" evidence="2">
    <location>
        <begin position="263"/>
        <end position="294"/>
    </location>
</feature>
<dbReference type="EMBL" id="SAUX01000031">
    <property type="protein sequence ID" value="RWR26528.1"/>
    <property type="molecule type" value="Genomic_DNA"/>
</dbReference>
<feature type="transmembrane region" description="Helical" evidence="2">
    <location>
        <begin position="300"/>
        <end position="318"/>
    </location>
</feature>
<keyword evidence="2" id="KW-0812">Transmembrane</keyword>
<dbReference type="AlphaFoldDB" id="A0A443K199"/>
<evidence type="ECO:0000313" key="3">
    <source>
        <dbReference type="EMBL" id="RWR26528.1"/>
    </source>
</evidence>
<evidence type="ECO:0000313" key="4">
    <source>
        <dbReference type="Proteomes" id="UP000285295"/>
    </source>
</evidence>
<sequence length="507" mass="56770">MMMLAQIVLYSWPLVAWFLFRKLRPEPALIATILLGYLFIPERVGYDPPLLPPINKHLMPLLCAAVGMWMIRRREALAAERAARRQAAAEGKPEAPRNRRPPRRHRSWITRIIPLITGVLLVNTVFTWQTNQEPIFYTTSVLAGIRPYDVGSMSLSVLTMLLPLWLGLRYLRSREAMTDLLKVLVWCGFAYSFLILWESRMSPRLNVQLYGFFAHSWIQHVRDGFRPIVFLAHGLRVGIFLAMAALAAAVLARNNTDGKRGRWLALALWLLFCLPISRNFGATMITFALMPVILFTPTRIQFVIGLVIAATVLIFPLARGSGLIPADRIVAAIMTINPERAGSLQFRLDQEDILLAKANQKPVSGWGGWGRSRVYNDDTGRDESITDGSWIIVIGTSGWIGYLGTFGLLCLPVILAALRFRRFELGTVESGTAIVLCANLIDLIPNSSLLPLIWLIAGTIWGRLIQTSTQLAENRAKDSKRAPHGRVRRAPERRPAVHSANSTPSNT</sequence>
<protein>
    <recommendedName>
        <fullName evidence="5">O-antigen ligase domain-containing protein</fullName>
    </recommendedName>
</protein>
<feature type="transmembrane region" description="Helical" evidence="2">
    <location>
        <begin position="228"/>
        <end position="251"/>
    </location>
</feature>
<keyword evidence="2" id="KW-0472">Membrane</keyword>
<feature type="transmembrane region" description="Helical" evidence="2">
    <location>
        <begin position="108"/>
        <end position="128"/>
    </location>
</feature>
<proteinExistence type="predicted"/>
<evidence type="ECO:0008006" key="5">
    <source>
        <dbReference type="Google" id="ProtNLM"/>
    </source>
</evidence>
<organism evidence="3 4">
    <name type="scientific">Paenirhodobacter populi</name>
    <dbReference type="NCBI Taxonomy" id="2306993"/>
    <lineage>
        <taxon>Bacteria</taxon>
        <taxon>Pseudomonadati</taxon>
        <taxon>Pseudomonadota</taxon>
        <taxon>Alphaproteobacteria</taxon>
        <taxon>Rhodobacterales</taxon>
        <taxon>Rhodobacter group</taxon>
        <taxon>Paenirhodobacter</taxon>
    </lineage>
</organism>
<dbReference type="Proteomes" id="UP000285295">
    <property type="component" value="Unassembled WGS sequence"/>
</dbReference>
<name>A0A443K199_9RHOB</name>
<evidence type="ECO:0000256" key="1">
    <source>
        <dbReference type="SAM" id="MobiDB-lite"/>
    </source>
</evidence>
<dbReference type="OrthoDB" id="7595044at2"/>